<dbReference type="RefSeq" id="WP_074618308.1">
    <property type="nucleotide sequence ID" value="NZ_CP029487.1"/>
</dbReference>
<sequence>MNTSGDAAEQVIRLSLEGADFLLRLTGTGLKNLAFLLISALKSADVHKTKGKTRLTAMLKSGKPLTVFSINNADLEVFAKEAKHYGVLYCALGNPTGSPDGVTDILVKQEDAVRINRIVERFQLAAVNTAEIKSEILNEREGQTQTPEEVQAEEALLNDLFGASDQESKAGEEQLLDVLLGPAEPKEENELPPKEENMVSGREDKEVLQAEKPYAEDPQAQAQEKSLPSGNSLKPPAAEEGKPSVRAELRAIKAEQEKARAEPERSAPEPQKETKHHGPKRKTKKEIQKKSKGDKTR</sequence>
<evidence type="ECO:0000256" key="1">
    <source>
        <dbReference type="SAM" id="MobiDB-lite"/>
    </source>
</evidence>
<gene>
    <name evidence="2" type="ORF">CPZ25_015760</name>
</gene>
<dbReference type="InterPro" id="IPR024234">
    <property type="entry name" value="DUF3801"/>
</dbReference>
<proteinExistence type="predicted"/>
<reference evidence="2 3" key="1">
    <citation type="submission" date="2018-05" db="EMBL/GenBank/DDBJ databases">
        <title>Genome comparison of Eubacterium sp.</title>
        <authorList>
            <person name="Feng Y."/>
            <person name="Sanchez-Andrea I."/>
            <person name="Stams A.J.M."/>
            <person name="De Vos W.M."/>
        </authorList>
    </citation>
    <scope>NUCLEOTIDE SEQUENCE [LARGE SCALE GENOMIC DNA]</scope>
    <source>
        <strain evidence="2 3">YI</strain>
    </source>
</reference>
<feature type="compositionally biased region" description="Basic residues" evidence="1">
    <location>
        <begin position="274"/>
        <end position="284"/>
    </location>
</feature>
<dbReference type="EMBL" id="CP029487">
    <property type="protein sequence ID" value="QCT72722.1"/>
    <property type="molecule type" value="Genomic_DNA"/>
</dbReference>
<accession>A0A4P9CDG0</accession>
<dbReference type="Pfam" id="PF12687">
    <property type="entry name" value="DUF3801"/>
    <property type="match status" value="1"/>
</dbReference>
<organism evidence="2 3">
    <name type="scientific">Eubacterium maltosivorans</name>
    <dbReference type="NCBI Taxonomy" id="2041044"/>
    <lineage>
        <taxon>Bacteria</taxon>
        <taxon>Bacillati</taxon>
        <taxon>Bacillota</taxon>
        <taxon>Clostridia</taxon>
        <taxon>Eubacteriales</taxon>
        <taxon>Eubacteriaceae</taxon>
        <taxon>Eubacterium</taxon>
    </lineage>
</organism>
<feature type="compositionally biased region" description="Basic and acidic residues" evidence="1">
    <location>
        <begin position="285"/>
        <end position="297"/>
    </location>
</feature>
<feature type="region of interest" description="Disordered" evidence="1">
    <location>
        <begin position="180"/>
        <end position="297"/>
    </location>
</feature>
<keyword evidence="3" id="KW-1185">Reference proteome</keyword>
<evidence type="ECO:0000313" key="2">
    <source>
        <dbReference type="EMBL" id="QCT72722.1"/>
    </source>
</evidence>
<feature type="compositionally biased region" description="Basic and acidic residues" evidence="1">
    <location>
        <begin position="184"/>
        <end position="215"/>
    </location>
</feature>
<name>A0A4P9CDG0_EUBML</name>
<protein>
    <submittedName>
        <fullName evidence="2">PcfB family protein</fullName>
    </submittedName>
</protein>
<dbReference type="KEGG" id="emt:CPZ25_015760"/>
<dbReference type="Proteomes" id="UP000218387">
    <property type="component" value="Chromosome"/>
</dbReference>
<feature type="compositionally biased region" description="Basic and acidic residues" evidence="1">
    <location>
        <begin position="237"/>
        <end position="273"/>
    </location>
</feature>
<evidence type="ECO:0000313" key="3">
    <source>
        <dbReference type="Proteomes" id="UP000218387"/>
    </source>
</evidence>
<dbReference type="AlphaFoldDB" id="A0A4P9CDG0"/>
<feature type="compositionally biased region" description="Polar residues" evidence="1">
    <location>
        <begin position="220"/>
        <end position="232"/>
    </location>
</feature>